<dbReference type="GO" id="GO:0030170">
    <property type="term" value="F:pyridoxal phosphate binding"/>
    <property type="evidence" value="ECO:0007669"/>
    <property type="project" value="InterPro"/>
</dbReference>
<evidence type="ECO:0000256" key="3">
    <source>
        <dbReference type="ARBA" id="ARBA00022898"/>
    </source>
</evidence>
<dbReference type="InterPro" id="IPR015424">
    <property type="entry name" value="PyrdxlP-dep_Trfase"/>
</dbReference>
<comment type="similarity">
    <text evidence="2 4">Belongs to the trans-sulfuration enzymes family.</text>
</comment>
<evidence type="ECO:0000313" key="6">
    <source>
        <dbReference type="Proteomes" id="UP000254863"/>
    </source>
</evidence>
<gene>
    <name evidence="5" type="primary">metB_4</name>
    <name evidence="5" type="ORF">NCTC11685_06573</name>
</gene>
<evidence type="ECO:0000256" key="1">
    <source>
        <dbReference type="ARBA" id="ARBA00001933"/>
    </source>
</evidence>
<dbReference type="SUPFAM" id="SSF53383">
    <property type="entry name" value="PLP-dependent transferases"/>
    <property type="match status" value="1"/>
</dbReference>
<proteinExistence type="inferred from homology"/>
<sequence>MGADMVMLSTSKYVGGHSDLIGGAVITNNETLASKLDFIKTTIGSIASPFDAYLALRGMKTPGSAHGASVRQCAAGG</sequence>
<protein>
    <submittedName>
        <fullName evidence="5">Cystathionine gamma-lyase</fullName>
        <ecNumber evidence="5">2.5.1.48</ecNumber>
    </submittedName>
</protein>
<dbReference type="GO" id="GO:0004123">
    <property type="term" value="F:cystathionine gamma-lyase activity"/>
    <property type="evidence" value="ECO:0007669"/>
    <property type="project" value="TreeGrafter"/>
</dbReference>
<dbReference type="GO" id="GO:0019346">
    <property type="term" value="P:transsulfuration"/>
    <property type="evidence" value="ECO:0007669"/>
    <property type="project" value="InterPro"/>
</dbReference>
<dbReference type="Gene3D" id="3.40.640.10">
    <property type="entry name" value="Type I PLP-dependent aspartate aminotransferase-like (Major domain)"/>
    <property type="match status" value="1"/>
</dbReference>
<keyword evidence="5" id="KW-0808">Transferase</keyword>
<dbReference type="GO" id="GO:0003962">
    <property type="term" value="F:cystathionine gamma-synthase activity"/>
    <property type="evidence" value="ECO:0007669"/>
    <property type="project" value="UniProtKB-EC"/>
</dbReference>
<evidence type="ECO:0000256" key="2">
    <source>
        <dbReference type="ARBA" id="ARBA00009077"/>
    </source>
</evidence>
<evidence type="ECO:0000313" key="5">
    <source>
        <dbReference type="EMBL" id="STW79246.1"/>
    </source>
</evidence>
<organism evidence="5 6">
    <name type="scientific">Klebsiella michiganensis</name>
    <dbReference type="NCBI Taxonomy" id="1134687"/>
    <lineage>
        <taxon>Bacteria</taxon>
        <taxon>Pseudomonadati</taxon>
        <taxon>Pseudomonadota</taxon>
        <taxon>Gammaproteobacteria</taxon>
        <taxon>Enterobacterales</taxon>
        <taxon>Enterobacteriaceae</taxon>
        <taxon>Klebsiella/Raoultella group</taxon>
        <taxon>Klebsiella</taxon>
    </lineage>
</organism>
<dbReference type="EMBL" id="UGMS01000003">
    <property type="protein sequence ID" value="STW79246.1"/>
    <property type="molecule type" value="Genomic_DNA"/>
</dbReference>
<dbReference type="Pfam" id="PF01053">
    <property type="entry name" value="Cys_Met_Meta_PP"/>
    <property type="match status" value="1"/>
</dbReference>
<evidence type="ECO:0000256" key="4">
    <source>
        <dbReference type="RuleBase" id="RU362118"/>
    </source>
</evidence>
<accession>A0A7H4PLH3</accession>
<keyword evidence="3 4" id="KW-0663">Pyridoxal phosphate</keyword>
<reference evidence="5 6" key="1">
    <citation type="submission" date="2018-06" db="EMBL/GenBank/DDBJ databases">
        <authorList>
            <consortium name="Pathogen Informatics"/>
            <person name="Doyle S."/>
        </authorList>
    </citation>
    <scope>NUCLEOTIDE SEQUENCE [LARGE SCALE GENOMIC DNA]</scope>
    <source>
        <strain evidence="5 6">NCTC11685</strain>
    </source>
</reference>
<dbReference type="GO" id="GO:0019343">
    <property type="term" value="P:cysteine biosynthetic process via cystathionine"/>
    <property type="evidence" value="ECO:0007669"/>
    <property type="project" value="TreeGrafter"/>
</dbReference>
<comment type="caution">
    <text evidence="5">The sequence shown here is derived from an EMBL/GenBank/DDBJ whole genome shotgun (WGS) entry which is preliminary data.</text>
</comment>
<dbReference type="GO" id="GO:0005737">
    <property type="term" value="C:cytoplasm"/>
    <property type="evidence" value="ECO:0007669"/>
    <property type="project" value="TreeGrafter"/>
</dbReference>
<dbReference type="InterPro" id="IPR000277">
    <property type="entry name" value="Cys/Met-Metab_PyrdxlP-dep_enz"/>
</dbReference>
<keyword evidence="5" id="KW-0456">Lyase</keyword>
<dbReference type="Proteomes" id="UP000254863">
    <property type="component" value="Unassembled WGS sequence"/>
</dbReference>
<dbReference type="PANTHER" id="PTHR11808">
    <property type="entry name" value="TRANS-SULFURATION ENZYME FAMILY MEMBER"/>
    <property type="match status" value="1"/>
</dbReference>
<dbReference type="PANTHER" id="PTHR11808:SF15">
    <property type="entry name" value="CYSTATHIONINE GAMMA-LYASE"/>
    <property type="match status" value="1"/>
</dbReference>
<comment type="cofactor">
    <cofactor evidence="1 4">
        <name>pyridoxal 5'-phosphate</name>
        <dbReference type="ChEBI" id="CHEBI:597326"/>
    </cofactor>
</comment>
<dbReference type="EC" id="2.5.1.48" evidence="5"/>
<dbReference type="AlphaFoldDB" id="A0A7H4PLH3"/>
<dbReference type="InterPro" id="IPR015421">
    <property type="entry name" value="PyrdxlP-dep_Trfase_major"/>
</dbReference>
<name>A0A7H4PLH3_9ENTR</name>